<dbReference type="AlphaFoldDB" id="A0A5B8T2D3"/>
<proteinExistence type="predicted"/>
<accession>A0A5B8T2D3</accession>
<organism evidence="1 2">
    <name type="scientific">Leuconostoc pseudomesenteroides</name>
    <dbReference type="NCBI Taxonomy" id="33968"/>
    <lineage>
        <taxon>Bacteria</taxon>
        <taxon>Bacillati</taxon>
        <taxon>Bacillota</taxon>
        <taxon>Bacilli</taxon>
        <taxon>Lactobacillales</taxon>
        <taxon>Lactobacillaceae</taxon>
        <taxon>Leuconostoc</taxon>
    </lineage>
</organism>
<dbReference type="Proteomes" id="UP000321296">
    <property type="component" value="Chromosome"/>
</dbReference>
<protein>
    <submittedName>
        <fullName evidence="1">Uncharacterized protein</fullName>
    </submittedName>
</protein>
<evidence type="ECO:0000313" key="1">
    <source>
        <dbReference type="EMBL" id="QEA41238.1"/>
    </source>
</evidence>
<dbReference type="KEGG" id="lpse:FGL85_01145"/>
<name>A0A5B8T2D3_LEUPS</name>
<dbReference type="RefSeq" id="WP_147651094.1">
    <property type="nucleotide sequence ID" value="NZ_CP042383.1"/>
</dbReference>
<gene>
    <name evidence="1" type="ORF">FGL85_01145</name>
</gene>
<evidence type="ECO:0000313" key="2">
    <source>
        <dbReference type="Proteomes" id="UP000321296"/>
    </source>
</evidence>
<dbReference type="EMBL" id="CP042383">
    <property type="protein sequence ID" value="QEA41238.1"/>
    <property type="molecule type" value="Genomic_DNA"/>
</dbReference>
<reference evidence="1 2" key="1">
    <citation type="submission" date="2019-06" db="EMBL/GenBank/DDBJ databases">
        <title>Genome analyses of bacteria isolated from kimchi.</title>
        <authorList>
            <person name="Lee S."/>
            <person name="Ahn S."/>
            <person name="Roh S."/>
        </authorList>
    </citation>
    <scope>NUCLEOTIDE SEQUENCE [LARGE SCALE GENOMIC DNA]</scope>
    <source>
        <strain evidence="1 2">CBA3630</strain>
    </source>
</reference>
<sequence>MLETKPALSFENGVMVNYSDLLAIAEEYKSLPETIVTAAQGSRANAVKSDLKKNADLIKKELKAEDKRRSEAFYEENHGAVAALDTLLSVREDLVERTNTWEKTRLDANMPILEAFIDEQNELHQLDNQHQLSANDWRKLGTFTPTGKIVGKVQNEIVSQARLAEYDQNKQPELTPLDLLKRDLNRAFSELYSNYEDEGIYGGKDIKDDLAKIAQLLQ</sequence>